<reference evidence="6 8" key="1">
    <citation type="submission" date="2016-05" db="EMBL/GenBank/DDBJ databases">
        <title>Complete Genome and Methylome Analysis of Psychrotrophic Bacterial Isolates from Antarctic Lake Untersee.</title>
        <authorList>
            <person name="Fomenkov A."/>
            <person name="Akimov V.N."/>
            <person name="Vasilyeva L.V."/>
            <person name="Andersen D."/>
            <person name="Vincze T."/>
            <person name="Roberts R.J."/>
        </authorList>
    </citation>
    <scope>NUCLEOTIDE SEQUENCE [LARGE SCALE GENOMIC DNA]</scope>
    <source>
        <strain evidence="6 8">U14-5</strain>
    </source>
</reference>
<dbReference type="STRING" id="257708.RGI145_08960"/>
<evidence type="ECO:0000256" key="3">
    <source>
        <dbReference type="ARBA" id="ARBA00022989"/>
    </source>
</evidence>
<organism evidence="6 8">
    <name type="scientific">Roseomonas gilardii</name>
    <dbReference type="NCBI Taxonomy" id="257708"/>
    <lineage>
        <taxon>Bacteria</taxon>
        <taxon>Pseudomonadati</taxon>
        <taxon>Pseudomonadota</taxon>
        <taxon>Alphaproteobacteria</taxon>
        <taxon>Acetobacterales</taxon>
        <taxon>Roseomonadaceae</taxon>
        <taxon>Roseomonas</taxon>
    </lineage>
</organism>
<dbReference type="PANTHER" id="PTHR30249">
    <property type="entry name" value="PUTATIVE SEROTONIN TRANSPORTER"/>
    <property type="match status" value="1"/>
</dbReference>
<dbReference type="EMBL" id="JAVVDO010000019">
    <property type="protein sequence ID" value="MDT8331915.1"/>
    <property type="molecule type" value="Genomic_DNA"/>
</dbReference>
<dbReference type="Proteomes" id="UP001258945">
    <property type="component" value="Unassembled WGS sequence"/>
</dbReference>
<feature type="transmembrane region" description="Helical" evidence="5">
    <location>
        <begin position="30"/>
        <end position="52"/>
    </location>
</feature>
<dbReference type="eggNOG" id="COG1346">
    <property type="taxonomic scope" value="Bacteria"/>
</dbReference>
<feature type="transmembrane region" description="Helical" evidence="5">
    <location>
        <begin position="64"/>
        <end position="82"/>
    </location>
</feature>
<keyword evidence="2 5" id="KW-0812">Transmembrane</keyword>
<dbReference type="GO" id="GO:0016787">
    <property type="term" value="F:hydrolase activity"/>
    <property type="evidence" value="ECO:0007669"/>
    <property type="project" value="UniProtKB-KW"/>
</dbReference>
<feature type="transmembrane region" description="Helical" evidence="5">
    <location>
        <begin position="150"/>
        <end position="170"/>
    </location>
</feature>
<feature type="transmembrane region" description="Helical" evidence="5">
    <location>
        <begin position="182"/>
        <end position="201"/>
    </location>
</feature>
<sequence>MWPEHPLAALAWLLATLAIYAGSRALHRRFLAWWSSPLLLTWVSLLVLIPVAHSDYRTYLGGTAWLGALLGPATISFALPIYDQRALIRRYWPVLTAGVLAGSVLSVVVSAALAHLLHFSPTMELSLFPRSVTTPFAMIASQEIGGVPGITASFVAITGIFGATVGPVLIRLLRLRSGFARGAMLGMGAHGAGVGRAYQLSAQDGSVASTVMVLAGLLNVLVAVGVAALVG</sequence>
<accession>A0A1L7AEI1</accession>
<evidence type="ECO:0000256" key="5">
    <source>
        <dbReference type="SAM" id="Phobius"/>
    </source>
</evidence>
<comment type="subcellular location">
    <subcellularLocation>
        <location evidence="1">Membrane</location>
        <topology evidence="1">Multi-pass membrane protein</topology>
    </subcellularLocation>
</comment>
<evidence type="ECO:0000256" key="1">
    <source>
        <dbReference type="ARBA" id="ARBA00004141"/>
    </source>
</evidence>
<reference evidence="7 9" key="2">
    <citation type="journal article" date="2019" name="Microb. Pathog.">
        <title>Comparison of VITEK 2, MALDI-TOF MS, 16S rRNA gene sequencing, and whole-genome sequencing for identification of Roseomonas mucosa.</title>
        <authorList>
            <person name="Rudolph W.W."/>
            <person name="Gunzer F."/>
            <person name="Trauth M."/>
            <person name="Bunk B."/>
            <person name="Bigge R."/>
            <person name="Schrottner P."/>
        </authorList>
    </citation>
    <scope>NUCLEOTIDE SEQUENCE [LARGE SCALE GENOMIC DNA]</scope>
    <source>
        <strain evidence="7 9">DSM 103800</strain>
    </source>
</reference>
<dbReference type="PANTHER" id="PTHR30249:SF16">
    <property type="entry name" value="INNER MEMBRANE PROTEIN"/>
    <property type="match status" value="1"/>
</dbReference>
<dbReference type="EMBL" id="CP015583">
    <property type="protein sequence ID" value="APT57207.1"/>
    <property type="molecule type" value="Genomic_DNA"/>
</dbReference>
<evidence type="ECO:0000313" key="7">
    <source>
        <dbReference type="EMBL" id="MDT8331915.1"/>
    </source>
</evidence>
<dbReference type="GO" id="GO:0016020">
    <property type="term" value="C:membrane"/>
    <property type="evidence" value="ECO:0007669"/>
    <property type="project" value="UniProtKB-SubCell"/>
</dbReference>
<evidence type="ECO:0000313" key="6">
    <source>
        <dbReference type="EMBL" id="APT57207.1"/>
    </source>
</evidence>
<keyword evidence="3 5" id="KW-1133">Transmembrane helix</keyword>
<name>A0A1L7AEI1_9PROT</name>
<keyword evidence="9" id="KW-1185">Reference proteome</keyword>
<dbReference type="Proteomes" id="UP000185494">
    <property type="component" value="Chromosome 1"/>
</dbReference>
<evidence type="ECO:0000256" key="2">
    <source>
        <dbReference type="ARBA" id="ARBA00022692"/>
    </source>
</evidence>
<dbReference type="RefSeq" id="WP_075798098.1">
    <property type="nucleotide sequence ID" value="NZ_CP015583.1"/>
</dbReference>
<evidence type="ECO:0000313" key="8">
    <source>
        <dbReference type="Proteomes" id="UP000185494"/>
    </source>
</evidence>
<gene>
    <name evidence="6" type="ORF">RGI145_08960</name>
    <name evidence="7" type="ORF">RQ831_12705</name>
</gene>
<evidence type="ECO:0000313" key="9">
    <source>
        <dbReference type="Proteomes" id="UP001258945"/>
    </source>
</evidence>
<dbReference type="InterPro" id="IPR007300">
    <property type="entry name" value="CidB/LrgB"/>
</dbReference>
<dbReference type="AlphaFoldDB" id="A0A1L7AEI1"/>
<proteinExistence type="predicted"/>
<keyword evidence="6" id="KW-0378">Hydrolase</keyword>
<feature type="transmembrane region" description="Helical" evidence="5">
    <location>
        <begin position="207"/>
        <end position="230"/>
    </location>
</feature>
<dbReference type="KEGG" id="rgi:RGI145_08960"/>
<evidence type="ECO:0000256" key="4">
    <source>
        <dbReference type="ARBA" id="ARBA00023136"/>
    </source>
</evidence>
<keyword evidence="4 5" id="KW-0472">Membrane</keyword>
<reference evidence="7" key="3">
    <citation type="submission" date="2023-09" db="EMBL/GenBank/DDBJ databases">
        <authorList>
            <person name="Schober I."/>
            <person name="Bunk B."/>
        </authorList>
    </citation>
    <scope>NUCLEOTIDE SEQUENCE</scope>
    <source>
        <strain evidence="7">DSM 103800</strain>
    </source>
</reference>
<dbReference type="Pfam" id="PF04172">
    <property type="entry name" value="LrgB"/>
    <property type="match status" value="1"/>
</dbReference>
<protein>
    <submittedName>
        <fullName evidence="7">LrgB family protein</fullName>
    </submittedName>
    <submittedName>
        <fullName evidence="6">Murein hydrolase effector protein LrgB</fullName>
    </submittedName>
</protein>
<feature type="transmembrane region" description="Helical" evidence="5">
    <location>
        <begin position="94"/>
        <end position="117"/>
    </location>
</feature>
<feature type="transmembrane region" description="Helical" evidence="5">
    <location>
        <begin position="6"/>
        <end position="23"/>
    </location>
</feature>